<organism evidence="1">
    <name type="scientific">Candidatus Methanofastidiosum methylothiophilum</name>
    <dbReference type="NCBI Taxonomy" id="1705564"/>
    <lineage>
        <taxon>Archaea</taxon>
        <taxon>Methanobacteriati</taxon>
        <taxon>Methanobacteriota</taxon>
        <taxon>Stenosarchaea group</taxon>
        <taxon>Candidatus Methanofastidiosia</taxon>
        <taxon>Candidatus Methanofastidiosales</taxon>
        <taxon>Candidatus Methanofastidiosaceae</taxon>
        <taxon>Candidatus Methanofastidiosum</taxon>
    </lineage>
</organism>
<dbReference type="PANTHER" id="PTHR19879">
    <property type="entry name" value="TRANSCRIPTION INITIATION FACTOR TFIID"/>
    <property type="match status" value="1"/>
</dbReference>
<dbReference type="SUPFAM" id="SSF50998">
    <property type="entry name" value="Quinoprotein alcohol dehydrogenase-like"/>
    <property type="match status" value="1"/>
</dbReference>
<dbReference type="SMART" id="SM00320">
    <property type="entry name" value="WD40"/>
    <property type="match status" value="3"/>
</dbReference>
<dbReference type="Pfam" id="PF00400">
    <property type="entry name" value="WD40"/>
    <property type="match status" value="2"/>
</dbReference>
<dbReference type="EMBL" id="LNJE01000001">
    <property type="protein sequence ID" value="KYC58536.1"/>
    <property type="molecule type" value="Genomic_DNA"/>
</dbReference>
<dbReference type="InterPro" id="IPR015943">
    <property type="entry name" value="WD40/YVTN_repeat-like_dom_sf"/>
</dbReference>
<dbReference type="InterPro" id="IPR011047">
    <property type="entry name" value="Quinoprotein_ADH-like_sf"/>
</dbReference>
<evidence type="ECO:0000313" key="1">
    <source>
        <dbReference type="EMBL" id="KYC58536.1"/>
    </source>
</evidence>
<comment type="caution">
    <text evidence="1">The sequence shown here is derived from an EMBL/GenBank/DDBJ whole genome shotgun (WGS) entry which is preliminary data.</text>
</comment>
<sequence length="373" mass="41046">MTLSPERSSAKDKLKYPFFSFSSMKNLIPLLLIFGIFTASINILADETSDPVVWKSKINSWVPFVTTTNDGSYTGASSLDGSFYILNNKGEVLWTNKPGHRVTHISFSDDLSRVSVITGERAYVYTIDGKPLESYKSVKGGFMDITPDEKYIGGSSSNVYAMVYEDGRPSWDYKTDGKVNDISLTPDGKTLGVASSDNFVYLVRSGFLLWKKDLKAPVISVEVTPDSSFVVCGTGSFESEEGEKNFKLYLFDGSGNLLWSKVIGHTVSSVSITPDGSLIAIGSWDKKAHVFSNKGEPLKEFSTNGNVWSVSITPDGKNLVIGSTDTYVYFLDVDSMQKHQRMSSSINPMYVAIPILIILAAGAFIYTKKIKKK</sequence>
<dbReference type="Gene3D" id="2.130.10.10">
    <property type="entry name" value="YVTN repeat-like/Quinoprotein amine dehydrogenase"/>
    <property type="match status" value="2"/>
</dbReference>
<dbReference type="PANTHER" id="PTHR19879:SF9">
    <property type="entry name" value="TRANSCRIPTION INITIATION FACTOR TFIID SUBUNIT 5"/>
    <property type="match status" value="1"/>
</dbReference>
<reference evidence="1" key="1">
    <citation type="journal article" date="2016" name="ISME J.">
        <title>Chasing the elusive Euryarchaeota class WSA2: genomes reveal a uniquely fastidious methyl-reducing methanogen.</title>
        <authorList>
            <person name="Nobu M.K."/>
            <person name="Narihiro T."/>
            <person name="Kuroda K."/>
            <person name="Mei R."/>
            <person name="Liu W.T."/>
        </authorList>
    </citation>
    <scope>NUCLEOTIDE SEQUENCE [LARGE SCALE GENOMIC DNA]</scope>
    <source>
        <strain evidence="1">ADurb1213_Bin02801</strain>
    </source>
</reference>
<proteinExistence type="predicted"/>
<accession>A0A150JMV7</accession>
<dbReference type="AlphaFoldDB" id="A0A150JFF2"/>
<dbReference type="InterPro" id="IPR001680">
    <property type="entry name" value="WD40_rpt"/>
</dbReference>
<name>A0A150JFF2_9EURY</name>
<protein>
    <submittedName>
        <fullName evidence="1">Outer membrane protein assembly factor BamB</fullName>
    </submittedName>
</protein>
<gene>
    <name evidence="1" type="primary">bamB_1</name>
    <name evidence="1" type="ORF">APG09_00006</name>
</gene>
<accession>A0A150JFF2</accession>